<dbReference type="EMBL" id="EF085933">
    <property type="protein sequence ID" value="ABK25229.1"/>
    <property type="molecule type" value="mRNA"/>
</dbReference>
<feature type="transmembrane region" description="Helical" evidence="2">
    <location>
        <begin position="242"/>
        <end position="261"/>
    </location>
</feature>
<keyword evidence="2" id="KW-1133">Transmembrane helix</keyword>
<evidence type="ECO:0000256" key="1">
    <source>
        <dbReference type="SAM" id="MobiDB-lite"/>
    </source>
</evidence>
<feature type="transmembrane region" description="Helical" evidence="2">
    <location>
        <begin position="188"/>
        <end position="206"/>
    </location>
</feature>
<feature type="transmembrane region" description="Helical" evidence="2">
    <location>
        <begin position="157"/>
        <end position="179"/>
    </location>
</feature>
<protein>
    <submittedName>
        <fullName evidence="3">Uncharacterized protein</fullName>
    </submittedName>
</protein>
<sequence>MAQYTSGSIYWWRGNVHTHFANPSFSTMALRSFLCRSTWDEINHGLNPNVDIAGLGLGLGLGKLLAHPSCVVCFRDDDCPFPGSPLEREAGSLSLRPSSEIRYSPWAASMLNGLGENIRESTGGPAGGGKGSDGDDDGNGGGGGGDDESDGEEEHLFLLPLLTLAFAAFNLGYCIAVWVKDDNMDNDFLRTGCGLFCLLVLAAIRLNNRTGIDAYILGLGASVGVMVWAGERCFVKRESNPAGIVALFAASMGVTFTASLYHNI</sequence>
<evidence type="ECO:0000256" key="2">
    <source>
        <dbReference type="SAM" id="Phobius"/>
    </source>
</evidence>
<organism evidence="3">
    <name type="scientific">Picea sitchensis</name>
    <name type="common">Sitka spruce</name>
    <name type="synonym">Pinus sitchensis</name>
    <dbReference type="NCBI Taxonomy" id="3332"/>
    <lineage>
        <taxon>Eukaryota</taxon>
        <taxon>Viridiplantae</taxon>
        <taxon>Streptophyta</taxon>
        <taxon>Embryophyta</taxon>
        <taxon>Tracheophyta</taxon>
        <taxon>Spermatophyta</taxon>
        <taxon>Pinopsida</taxon>
        <taxon>Pinidae</taxon>
        <taxon>Conifers I</taxon>
        <taxon>Pinales</taxon>
        <taxon>Pinaceae</taxon>
        <taxon>Picea</taxon>
    </lineage>
</organism>
<accession>A9NX68</accession>
<reference evidence="3" key="1">
    <citation type="journal article" date="2008" name="BMC Genomics">
        <title>A conifer genomics resource of 200,000 spruce (Picea spp.) ESTs and 6,464 high-quality, sequence-finished full-length cDNAs for Sitka spruce (Picea sitchensis).</title>
        <authorList>
            <person name="Ralph S.G."/>
            <person name="Chun H.J."/>
            <person name="Kolosova N."/>
            <person name="Cooper D."/>
            <person name="Oddy C."/>
            <person name="Ritland C.E."/>
            <person name="Kirkpatrick R."/>
            <person name="Moore R."/>
            <person name="Barber S."/>
            <person name="Holt R.A."/>
            <person name="Jones S.J."/>
            <person name="Marra M.A."/>
            <person name="Douglas C.J."/>
            <person name="Ritland K."/>
            <person name="Bohlmann J."/>
        </authorList>
    </citation>
    <scope>NUCLEOTIDE SEQUENCE</scope>
    <source>
        <tissue evidence="3">Green portion of the leader tissue</tissue>
    </source>
</reference>
<dbReference type="AlphaFoldDB" id="A9NX68"/>
<name>A9NX68_PICSI</name>
<feature type="transmembrane region" description="Helical" evidence="2">
    <location>
        <begin position="212"/>
        <end position="230"/>
    </location>
</feature>
<feature type="region of interest" description="Disordered" evidence="1">
    <location>
        <begin position="119"/>
        <end position="151"/>
    </location>
</feature>
<keyword evidence="2" id="KW-0812">Transmembrane</keyword>
<proteinExistence type="evidence at transcript level"/>
<evidence type="ECO:0000313" key="3">
    <source>
        <dbReference type="EMBL" id="ABK25229.1"/>
    </source>
</evidence>
<keyword evidence="2" id="KW-0472">Membrane</keyword>
<dbReference type="OMA" id="EHIFLLP"/>